<dbReference type="EMBL" id="JANGBO010000001">
    <property type="protein sequence ID" value="MCQ5060895.1"/>
    <property type="molecule type" value="Genomic_DNA"/>
</dbReference>
<protein>
    <recommendedName>
        <fullName evidence="3">SMI1/KNR4 family protein</fullName>
    </recommendedName>
</protein>
<evidence type="ECO:0000313" key="2">
    <source>
        <dbReference type="Proteomes" id="UP001204814"/>
    </source>
</evidence>
<evidence type="ECO:0000313" key="1">
    <source>
        <dbReference type="EMBL" id="MCQ5060895.1"/>
    </source>
</evidence>
<evidence type="ECO:0008006" key="3">
    <source>
        <dbReference type="Google" id="ProtNLM"/>
    </source>
</evidence>
<organism evidence="1 2">
    <name type="scientific">Faecalibacillus intestinalis</name>
    <dbReference type="NCBI Taxonomy" id="1982626"/>
    <lineage>
        <taxon>Bacteria</taxon>
        <taxon>Bacillati</taxon>
        <taxon>Bacillota</taxon>
        <taxon>Erysipelotrichia</taxon>
        <taxon>Erysipelotrichales</taxon>
        <taxon>Coprobacillaceae</taxon>
        <taxon>Faecalibacillus</taxon>
    </lineage>
</organism>
<gene>
    <name evidence="1" type="ORF">NE542_03465</name>
</gene>
<comment type="caution">
    <text evidence="1">The sequence shown here is derived from an EMBL/GenBank/DDBJ whole genome shotgun (WGS) entry which is preliminary data.</text>
</comment>
<reference evidence="1" key="1">
    <citation type="submission" date="2022-06" db="EMBL/GenBank/DDBJ databases">
        <title>Isolation of gut microbiota from human fecal samples.</title>
        <authorList>
            <person name="Pamer E.G."/>
            <person name="Barat B."/>
            <person name="Waligurski E."/>
            <person name="Medina S."/>
            <person name="Paddock L."/>
            <person name="Mostad J."/>
        </authorList>
    </citation>
    <scope>NUCLEOTIDE SEQUENCE</scope>
    <source>
        <strain evidence="1">DFI.6.24</strain>
    </source>
</reference>
<dbReference type="Proteomes" id="UP001204814">
    <property type="component" value="Unassembled WGS sequence"/>
</dbReference>
<accession>A0AAP2UFW7</accession>
<dbReference type="Gene3D" id="3.40.50.450">
    <property type="match status" value="1"/>
</dbReference>
<name>A0AAP2UFW7_9FIRM</name>
<dbReference type="RefSeq" id="WP_147340338.1">
    <property type="nucleotide sequence ID" value="NZ_JAJDKX010000007.1"/>
</dbReference>
<sequence>MKKGAKINYEEVEKYMKDVEEKYVILFSNDYPEYFRNFSQPPFALFYEGNLELFNNNGATFENPLDSTKDFYLALSEDGGKEVDWCIAVTHEEDLLPVVNKFLNDLDEDLDFKKYANKNELNLS</sequence>
<dbReference type="AlphaFoldDB" id="A0AAP2UFW7"/>
<proteinExistence type="predicted"/>